<protein>
    <submittedName>
        <fullName evidence="1">8385_t:CDS:1</fullName>
    </submittedName>
</protein>
<evidence type="ECO:0000313" key="1">
    <source>
        <dbReference type="EMBL" id="CAI2193237.1"/>
    </source>
</evidence>
<organism evidence="1 2">
    <name type="scientific">Funneliformis geosporum</name>
    <dbReference type="NCBI Taxonomy" id="1117311"/>
    <lineage>
        <taxon>Eukaryota</taxon>
        <taxon>Fungi</taxon>
        <taxon>Fungi incertae sedis</taxon>
        <taxon>Mucoromycota</taxon>
        <taxon>Glomeromycotina</taxon>
        <taxon>Glomeromycetes</taxon>
        <taxon>Glomerales</taxon>
        <taxon>Glomeraceae</taxon>
        <taxon>Funneliformis</taxon>
    </lineage>
</organism>
<keyword evidence="2" id="KW-1185">Reference proteome</keyword>
<feature type="non-terminal residue" evidence="1">
    <location>
        <position position="594"/>
    </location>
</feature>
<dbReference type="EMBL" id="CAMKVN010009272">
    <property type="protein sequence ID" value="CAI2193237.1"/>
    <property type="molecule type" value="Genomic_DNA"/>
</dbReference>
<evidence type="ECO:0000313" key="2">
    <source>
        <dbReference type="Proteomes" id="UP001153678"/>
    </source>
</evidence>
<proteinExistence type="predicted"/>
<dbReference type="OrthoDB" id="2437582at2759"/>
<gene>
    <name evidence="1" type="ORF">FWILDA_LOCUS15973</name>
</gene>
<comment type="caution">
    <text evidence="1">The sequence shown here is derived from an EMBL/GenBank/DDBJ whole genome shotgun (WGS) entry which is preliminary data.</text>
</comment>
<sequence length="594" mass="68631">MYKWKELPFILSTDYVLLSIVLTQYLEERDPDKWSYVEFLNLNRDTIIKLPPFNVKWASLDGTWYRQFLEETRELDPASANTLKERVFYFFYIVGGRGLLTRLYLNPEVFSALSVPSDGGETPVTSLLAFGARSPPIATPVKSEQNMKDYWEKMIIEQKELSVKRTHISGSLDLLNDAGEYNTQRLRDQGFNEDEEGKSSGKALRKRKKVCYTEETEMDSDYSDYSDHEWKLSFEVEYGFTVAFLSNPAFPIPILQGSCISDQAFPIPDLRLSVKVSGYMAYVELLKEIISDKYFTIVKFYKKLDFPFAQKKEEILYESLKTIASENNVKAQKLLESLDKLINSNSLMSYWDGINIQNEKNNTQFIKDALREKEHIIESNLLFDRKRKNKGEGLSTPQNKVRIFDTGYNSDSGLYSGEPFSPSCEAVPRSLTNVFLELKELKDSDVGAVLKSMNLGDDYILEPKDYHEQSNPEVQQKLISEPVEGNHLEIKQYDCVPKPKVTMNKWLWNGLDICNSLRDNKNARMPLNIDVMNFHNNLCTEPLPSSMITYIQEQMENEDVNIIFFDDGKKFGINKFSIDIDEEVMKYLNAFQDC</sequence>
<name>A0A9W4T7H7_9GLOM</name>
<dbReference type="Proteomes" id="UP001153678">
    <property type="component" value="Unassembled WGS sequence"/>
</dbReference>
<accession>A0A9W4T7H7</accession>
<dbReference type="AlphaFoldDB" id="A0A9W4T7H7"/>
<reference evidence="1" key="1">
    <citation type="submission" date="2022-08" db="EMBL/GenBank/DDBJ databases">
        <authorList>
            <person name="Kallberg Y."/>
            <person name="Tangrot J."/>
            <person name="Rosling A."/>
        </authorList>
    </citation>
    <scope>NUCLEOTIDE SEQUENCE</scope>
    <source>
        <strain evidence="1">Wild A</strain>
    </source>
</reference>